<evidence type="ECO:0000313" key="3">
    <source>
        <dbReference type="EMBL" id="KAF2282852.1"/>
    </source>
</evidence>
<keyword evidence="1" id="KW-0853">WD repeat</keyword>
<dbReference type="PROSITE" id="PS50082">
    <property type="entry name" value="WD_REPEATS_2"/>
    <property type="match status" value="1"/>
</dbReference>
<accession>A0A6A6K298</accession>
<comment type="caution">
    <text evidence="3">The sequence shown here is derived from an EMBL/GenBank/DDBJ whole genome shotgun (WGS) entry which is preliminary data.</text>
</comment>
<gene>
    <name evidence="3" type="ORF">GH714_043150</name>
</gene>
<dbReference type="InterPro" id="IPR057135">
    <property type="entry name" value="At4g27190-like_LRR"/>
</dbReference>
<feature type="domain" description="Disease resistance protein At4g27190-like leucine-rich repeats" evidence="2">
    <location>
        <begin position="13"/>
        <end position="150"/>
    </location>
</feature>
<dbReference type="Pfam" id="PF00400">
    <property type="entry name" value="WD40"/>
    <property type="match status" value="1"/>
</dbReference>
<keyword evidence="4" id="KW-1185">Reference proteome</keyword>
<dbReference type="EMBL" id="JAAGAX010000045">
    <property type="protein sequence ID" value="KAF2282852.1"/>
    <property type="molecule type" value="Genomic_DNA"/>
</dbReference>
<sequence>MLTRLLIHCKKILRRIENGQQSECDLSNVRVLEVENCENLVNLIPFNLIECLQKLEKLIVCRCGSLMEMFECQGTNTDVGYFVTFSHLEEVQLSDLPKLMNIFTKIPENVIGFRKLRKLQVHICASLRNIFSVFVAKGLVQLHELDIESCYMLEEIIVAKEDEQEEEEASKEKIVFPQLRSLQLRSLPNLKCFYSGIYALEFPLLEKLKFCACNGMKTFSYGSLSMPKLKELKINYAYHQLMGSPDLNATMSQLFSMKKRGDQLYLKEDESDVFEKAGAEELLQVLQDSQLRAEEKSGFCIYKCDKGDGCQFLHSWFYGDWFSTLAKLKGHIQAVSGIALPSRSDKLFSGSSDGIVHVWDCYTGQSTRVINLGIKIGTLISEGPWIFVGLPNIVKEWNIETAVEFNLDGLVGQVNAIAVVDVIDMLFARA</sequence>
<evidence type="ECO:0000259" key="2">
    <source>
        <dbReference type="Pfam" id="PF23247"/>
    </source>
</evidence>
<dbReference type="Gene3D" id="2.130.10.10">
    <property type="entry name" value="YVTN repeat-like/Quinoprotein amine dehydrogenase"/>
    <property type="match status" value="1"/>
</dbReference>
<dbReference type="Gene3D" id="3.80.10.10">
    <property type="entry name" value="Ribonuclease Inhibitor"/>
    <property type="match status" value="1"/>
</dbReference>
<proteinExistence type="predicted"/>
<dbReference type="SUPFAM" id="SSF52047">
    <property type="entry name" value="RNI-like"/>
    <property type="match status" value="1"/>
</dbReference>
<dbReference type="SUPFAM" id="SSF50978">
    <property type="entry name" value="WD40 repeat-like"/>
    <property type="match status" value="1"/>
</dbReference>
<dbReference type="PANTHER" id="PTHR44489">
    <property type="match status" value="1"/>
</dbReference>
<organism evidence="3 4">
    <name type="scientific">Hevea brasiliensis</name>
    <name type="common">Para rubber tree</name>
    <name type="synonym">Siphonia brasiliensis</name>
    <dbReference type="NCBI Taxonomy" id="3981"/>
    <lineage>
        <taxon>Eukaryota</taxon>
        <taxon>Viridiplantae</taxon>
        <taxon>Streptophyta</taxon>
        <taxon>Embryophyta</taxon>
        <taxon>Tracheophyta</taxon>
        <taxon>Spermatophyta</taxon>
        <taxon>Magnoliopsida</taxon>
        <taxon>eudicotyledons</taxon>
        <taxon>Gunneridae</taxon>
        <taxon>Pentapetalae</taxon>
        <taxon>rosids</taxon>
        <taxon>fabids</taxon>
        <taxon>Malpighiales</taxon>
        <taxon>Euphorbiaceae</taxon>
        <taxon>Crotonoideae</taxon>
        <taxon>Micrandreae</taxon>
        <taxon>Hevea</taxon>
    </lineage>
</organism>
<dbReference type="PANTHER" id="PTHR44489:SF14">
    <property type="entry name" value="ZINC FINGER CCCH DOMAIN-CONTAINING PROTEIN 59-RELATED"/>
    <property type="match status" value="1"/>
</dbReference>
<dbReference type="Proteomes" id="UP000467840">
    <property type="component" value="Unassembled WGS sequence"/>
</dbReference>
<dbReference type="PROSITE" id="PS50294">
    <property type="entry name" value="WD_REPEATS_REGION"/>
    <property type="match status" value="1"/>
</dbReference>
<dbReference type="InterPro" id="IPR015943">
    <property type="entry name" value="WD40/YVTN_repeat-like_dom_sf"/>
</dbReference>
<reference evidence="3 4" key="1">
    <citation type="journal article" date="2020" name="Mol. Plant">
        <title>The Chromosome-Based Rubber Tree Genome Provides New Insights into Spurge Genome Evolution and Rubber Biosynthesis.</title>
        <authorList>
            <person name="Liu J."/>
            <person name="Shi C."/>
            <person name="Shi C.C."/>
            <person name="Li W."/>
            <person name="Zhang Q.J."/>
            <person name="Zhang Y."/>
            <person name="Li K."/>
            <person name="Lu H.F."/>
            <person name="Shi C."/>
            <person name="Zhu S.T."/>
            <person name="Xiao Z.Y."/>
            <person name="Nan H."/>
            <person name="Yue Y."/>
            <person name="Zhu X.G."/>
            <person name="Wu Y."/>
            <person name="Hong X.N."/>
            <person name="Fan G.Y."/>
            <person name="Tong Y."/>
            <person name="Zhang D."/>
            <person name="Mao C.L."/>
            <person name="Liu Y.L."/>
            <person name="Hao S.J."/>
            <person name="Liu W.Q."/>
            <person name="Lv M.Q."/>
            <person name="Zhang H.B."/>
            <person name="Liu Y."/>
            <person name="Hu-Tang G.R."/>
            <person name="Wang J.P."/>
            <person name="Wang J.H."/>
            <person name="Sun Y.H."/>
            <person name="Ni S.B."/>
            <person name="Chen W.B."/>
            <person name="Zhang X.C."/>
            <person name="Jiao Y.N."/>
            <person name="Eichler E.E."/>
            <person name="Li G.H."/>
            <person name="Liu X."/>
            <person name="Gao L.Z."/>
        </authorList>
    </citation>
    <scope>NUCLEOTIDE SEQUENCE [LARGE SCALE GENOMIC DNA]</scope>
    <source>
        <strain evidence="4">cv. GT1</strain>
        <tissue evidence="3">Leaf</tissue>
    </source>
</reference>
<protein>
    <recommendedName>
        <fullName evidence="2">Disease resistance protein At4g27190-like leucine-rich repeats domain-containing protein</fullName>
    </recommendedName>
</protein>
<dbReference type="Pfam" id="PF23247">
    <property type="entry name" value="LRR_RPS2"/>
    <property type="match status" value="1"/>
</dbReference>
<dbReference type="AlphaFoldDB" id="A0A6A6K298"/>
<name>A0A6A6K298_HEVBR</name>
<dbReference type="InterPro" id="IPR036322">
    <property type="entry name" value="WD40_repeat_dom_sf"/>
</dbReference>
<dbReference type="InterPro" id="IPR001680">
    <property type="entry name" value="WD40_rpt"/>
</dbReference>
<dbReference type="InterPro" id="IPR032675">
    <property type="entry name" value="LRR_dom_sf"/>
</dbReference>
<evidence type="ECO:0000256" key="1">
    <source>
        <dbReference type="PROSITE-ProRule" id="PRU00221"/>
    </source>
</evidence>
<feature type="repeat" description="WD" evidence="1">
    <location>
        <begin position="328"/>
        <end position="369"/>
    </location>
</feature>
<dbReference type="InterPro" id="IPR044715">
    <property type="entry name" value="WDR86-like"/>
</dbReference>
<evidence type="ECO:0000313" key="4">
    <source>
        <dbReference type="Proteomes" id="UP000467840"/>
    </source>
</evidence>